<evidence type="ECO:0000259" key="1">
    <source>
        <dbReference type="Pfam" id="PF20395"/>
    </source>
</evidence>
<reference evidence="2 3" key="1">
    <citation type="submission" date="2024-02" db="EMBL/GenBank/DDBJ databases">
        <title>Distribution and functional of Brevundimonas-related endobacteria within Verticillium dahliae.</title>
        <authorList>
            <person name="Zeng H."/>
        </authorList>
    </citation>
    <scope>NUCLEOTIDE SEQUENCE [LARGE SCALE GENOMIC DNA]</scope>
    <source>
        <strain evidence="2 3">TRM 44200</strain>
    </source>
</reference>
<evidence type="ECO:0000313" key="3">
    <source>
        <dbReference type="Proteomes" id="UP001363460"/>
    </source>
</evidence>
<dbReference type="Proteomes" id="UP001363460">
    <property type="component" value="Chromosome"/>
</dbReference>
<sequence>MADPQFTFGDRVTTVGFDATVLAGGGLQLCLLQLAPNLESIGTDASRPAAVRAVEDLLIGGGAHQRPALAEMAPGAEAVLVVAPEFAFGSSDWPAIDAAVRQAGRPIVLLGGFGVTPGQSLLDWRAAAQAGGTGRHFAWDEAATPLSTVRPVNGGWCWVHDPNGDTHCIVFLKMLAEQNVEAVQLPALQYGRRGTYLRFNDLDLFPLICADMLQPMVQHPDSPQARIREAVVAGDVARPAMVVGSLLQTGYNVNWEIAVDGILNQVLAGREGVVALCNIAHDHPVADEAADRWRSLSGVYGRWGDLTKGQANLPVGRRLSVRGVVGGVLRQSVPTVATGKVSWGPYGPVDGKFIWHAEMHGACNAAGVAAPVLLPDRPDGCELSRFVRRHPAQTGWSPRVATGLKQLATQLTADTPPSPERLLHGLLAGVAPEAVDPDGLHEARIAPAAMAAVHGLAVVATIEGLEWLPNNDQAGQLRSVASESNILIWRDPNKTVGQMERELGAWKVGQGHHPNLVVIGASWSGDLKPGIVGEGRLDDVAAPPSPAKDLGAVGGLGAETGDITLARGRCKVATLGLDRVAAIYADYDPALGDQEKAVQLLADINAFFKKGAAA</sequence>
<protein>
    <submittedName>
        <fullName evidence="2">ABC-three component system protein</fullName>
    </submittedName>
</protein>
<organism evidence="2 3">
    <name type="scientific">Brevundimonas olei</name>
    <dbReference type="NCBI Taxonomy" id="657642"/>
    <lineage>
        <taxon>Bacteria</taxon>
        <taxon>Pseudomonadati</taxon>
        <taxon>Pseudomonadota</taxon>
        <taxon>Alphaproteobacteria</taxon>
        <taxon>Caulobacterales</taxon>
        <taxon>Caulobacteraceae</taxon>
        <taxon>Brevundimonas</taxon>
    </lineage>
</organism>
<dbReference type="EMBL" id="CP146369">
    <property type="protein sequence ID" value="WWT53526.1"/>
    <property type="molecule type" value="Genomic_DNA"/>
</dbReference>
<dbReference type="Pfam" id="PF20395">
    <property type="entry name" value="CTD3"/>
    <property type="match status" value="1"/>
</dbReference>
<feature type="domain" description="ABC-three component systems C-terminal" evidence="1">
    <location>
        <begin position="382"/>
        <end position="545"/>
    </location>
</feature>
<evidence type="ECO:0000313" key="2">
    <source>
        <dbReference type="EMBL" id="WWT53526.1"/>
    </source>
</evidence>
<proteinExistence type="predicted"/>
<dbReference type="RefSeq" id="WP_338575336.1">
    <property type="nucleotide sequence ID" value="NZ_CP146369.1"/>
</dbReference>
<accession>A0ABZ2ID30</accession>
<gene>
    <name evidence="2" type="ORF">V8J38_09640</name>
</gene>
<keyword evidence="3" id="KW-1185">Reference proteome</keyword>
<name>A0ABZ2ID30_9CAUL</name>
<dbReference type="InterPro" id="IPR046870">
    <property type="entry name" value="ABC-3C_CTD3"/>
</dbReference>